<keyword evidence="2" id="KW-0560">Oxidoreductase</keyword>
<proteinExistence type="inferred from homology"/>
<reference evidence="5 6" key="1">
    <citation type="submission" date="2016-11" db="EMBL/GenBank/DDBJ databases">
        <title>A multilocus sequence analysis scheme for characterization of bacteria in the genus Thioclava.</title>
        <authorList>
            <person name="Liu Y."/>
            <person name="Shao Z."/>
        </authorList>
    </citation>
    <scope>NUCLEOTIDE SEQUENCE [LARGE SCALE GENOMIC DNA]</scope>
    <source>
        <strain evidence="5 6">11.10-0-13</strain>
    </source>
</reference>
<dbReference type="Pfam" id="PF00106">
    <property type="entry name" value="adh_short"/>
    <property type="match status" value="1"/>
</dbReference>
<evidence type="ECO:0000256" key="3">
    <source>
        <dbReference type="RuleBase" id="RU000363"/>
    </source>
</evidence>
<dbReference type="InterPro" id="IPR020904">
    <property type="entry name" value="Sc_DH/Rdtase_CS"/>
</dbReference>
<evidence type="ECO:0000256" key="2">
    <source>
        <dbReference type="ARBA" id="ARBA00023002"/>
    </source>
</evidence>
<evidence type="ECO:0000313" key="5">
    <source>
        <dbReference type="EMBL" id="OOY12422.1"/>
    </source>
</evidence>
<organism evidence="5 6">
    <name type="scientific">Thioclava marina</name>
    <dbReference type="NCBI Taxonomy" id="1915077"/>
    <lineage>
        <taxon>Bacteria</taxon>
        <taxon>Pseudomonadati</taxon>
        <taxon>Pseudomonadota</taxon>
        <taxon>Alphaproteobacteria</taxon>
        <taxon>Rhodobacterales</taxon>
        <taxon>Paracoccaceae</taxon>
        <taxon>Thioclava</taxon>
    </lineage>
</organism>
<accession>A0ABX3MM03</accession>
<evidence type="ECO:0000313" key="6">
    <source>
        <dbReference type="Proteomes" id="UP000242224"/>
    </source>
</evidence>
<evidence type="ECO:0000256" key="1">
    <source>
        <dbReference type="ARBA" id="ARBA00006484"/>
    </source>
</evidence>
<dbReference type="InterPro" id="IPR057326">
    <property type="entry name" value="KR_dom"/>
</dbReference>
<dbReference type="PANTHER" id="PTHR44196:SF1">
    <property type="entry name" value="DEHYDROGENASE_REDUCTASE SDR FAMILY MEMBER 7B"/>
    <property type="match status" value="1"/>
</dbReference>
<dbReference type="EMBL" id="MPZS01000001">
    <property type="protein sequence ID" value="OOY12422.1"/>
    <property type="molecule type" value="Genomic_DNA"/>
</dbReference>
<dbReference type="CDD" id="cd05233">
    <property type="entry name" value="SDR_c"/>
    <property type="match status" value="1"/>
</dbReference>
<dbReference type="RefSeq" id="WP_078573084.1">
    <property type="nucleotide sequence ID" value="NZ_MPZS01000001.1"/>
</dbReference>
<comment type="similarity">
    <text evidence="1 3">Belongs to the short-chain dehydrogenases/reductases (SDR) family.</text>
</comment>
<dbReference type="PANTHER" id="PTHR44196">
    <property type="entry name" value="DEHYDROGENASE/REDUCTASE SDR FAMILY MEMBER 7B"/>
    <property type="match status" value="1"/>
</dbReference>
<keyword evidence="6" id="KW-1185">Reference proteome</keyword>
<comment type="caution">
    <text evidence="5">The sequence shown here is derived from an EMBL/GenBank/DDBJ whole genome shotgun (WGS) entry which is preliminary data.</text>
</comment>
<name>A0ABX3MM03_9RHOB</name>
<dbReference type="InterPro" id="IPR036291">
    <property type="entry name" value="NAD(P)-bd_dom_sf"/>
</dbReference>
<sequence length="257" mass="27301">MSAQVAVISGGAGGLGQALSAALRSEGWQVVLLDRDISGLSATSGEEAIACNLTDPAQLASACNDIRARHTRIDLVIYNAGVTQIGPFADLTDSAHRKVFEINYFAATAMARHFLEPLRQSHGTHLAISSVAGFSPLHHRTVYAASKHALEGFFKSLRSEEAPYGVRVQIAAPSFVATNIGREGCEPGGIARPGSAPDGVDYMTPEAAAREILKGLKAGRPMIPVGRVARLSWWINGLSPRLFQRLMERSIAKTGTG</sequence>
<dbReference type="PROSITE" id="PS00061">
    <property type="entry name" value="ADH_SHORT"/>
    <property type="match status" value="1"/>
</dbReference>
<dbReference type="Proteomes" id="UP000242224">
    <property type="component" value="Unassembled WGS sequence"/>
</dbReference>
<dbReference type="PRINTS" id="PR00080">
    <property type="entry name" value="SDRFAMILY"/>
</dbReference>
<protein>
    <submittedName>
        <fullName evidence="5">Short-chain dehydrogenase</fullName>
    </submittedName>
</protein>
<dbReference type="Gene3D" id="3.40.50.720">
    <property type="entry name" value="NAD(P)-binding Rossmann-like Domain"/>
    <property type="match status" value="1"/>
</dbReference>
<dbReference type="SMART" id="SM00822">
    <property type="entry name" value="PKS_KR"/>
    <property type="match status" value="1"/>
</dbReference>
<feature type="domain" description="Ketoreductase" evidence="4">
    <location>
        <begin position="4"/>
        <end position="190"/>
    </location>
</feature>
<evidence type="ECO:0000259" key="4">
    <source>
        <dbReference type="SMART" id="SM00822"/>
    </source>
</evidence>
<gene>
    <name evidence="5" type="ORF">BMG00_00725</name>
</gene>
<dbReference type="SUPFAM" id="SSF51735">
    <property type="entry name" value="NAD(P)-binding Rossmann-fold domains"/>
    <property type="match status" value="1"/>
</dbReference>
<dbReference type="PRINTS" id="PR00081">
    <property type="entry name" value="GDHRDH"/>
</dbReference>
<dbReference type="InterPro" id="IPR002347">
    <property type="entry name" value="SDR_fam"/>
</dbReference>